<evidence type="ECO:0000256" key="1">
    <source>
        <dbReference type="ARBA" id="ARBA00001946"/>
    </source>
</evidence>
<evidence type="ECO:0000256" key="6">
    <source>
        <dbReference type="ARBA" id="ARBA00022763"/>
    </source>
</evidence>
<evidence type="ECO:0000256" key="8">
    <source>
        <dbReference type="ARBA" id="ARBA00022842"/>
    </source>
</evidence>
<dbReference type="InterPro" id="IPR047127">
    <property type="entry name" value="MutT-like"/>
</dbReference>
<feature type="domain" description="Nudix hydrolase" evidence="13">
    <location>
        <begin position="1"/>
        <end position="127"/>
    </location>
</feature>
<dbReference type="PANTHER" id="PTHR47707:SF1">
    <property type="entry name" value="NUDIX HYDROLASE FAMILY PROTEIN"/>
    <property type="match status" value="1"/>
</dbReference>
<keyword evidence="4" id="KW-0235">DNA replication</keyword>
<comment type="cofactor">
    <cofactor evidence="1">
        <name>Mg(2+)</name>
        <dbReference type="ChEBI" id="CHEBI:18420"/>
    </cofactor>
</comment>
<dbReference type="EC" id="3.6.1.55" evidence="11"/>
<reference evidence="14 15" key="1">
    <citation type="submission" date="2016-10" db="EMBL/GenBank/DDBJ databases">
        <title>Genome sequence of Streptomyces gilvigriseus MUSC 26.</title>
        <authorList>
            <person name="Lee L.-H."/>
            <person name="Ser H.-L."/>
        </authorList>
    </citation>
    <scope>NUCLEOTIDE SEQUENCE [LARGE SCALE GENOMIC DNA]</scope>
    <source>
        <strain evidence="14 15">MUSC 26</strain>
    </source>
</reference>
<dbReference type="InterPro" id="IPR020084">
    <property type="entry name" value="NUDIX_hydrolase_CS"/>
</dbReference>
<keyword evidence="9" id="KW-0234">DNA repair</keyword>
<dbReference type="Proteomes" id="UP000243342">
    <property type="component" value="Unassembled WGS sequence"/>
</dbReference>
<dbReference type="OrthoDB" id="9810648at2"/>
<evidence type="ECO:0000256" key="12">
    <source>
        <dbReference type="RuleBase" id="RU003476"/>
    </source>
</evidence>
<evidence type="ECO:0000256" key="5">
    <source>
        <dbReference type="ARBA" id="ARBA00022723"/>
    </source>
</evidence>
<dbReference type="GO" id="GO:0008413">
    <property type="term" value="F:8-oxo-7,8-dihydroguanosine triphosphate pyrophosphatase activity"/>
    <property type="evidence" value="ECO:0007669"/>
    <property type="project" value="TreeGrafter"/>
</dbReference>
<dbReference type="InterPro" id="IPR015797">
    <property type="entry name" value="NUDIX_hydrolase-like_dom_sf"/>
</dbReference>
<dbReference type="GO" id="GO:0006260">
    <property type="term" value="P:DNA replication"/>
    <property type="evidence" value="ECO:0007669"/>
    <property type="project" value="UniProtKB-KW"/>
</dbReference>
<dbReference type="GO" id="GO:0044716">
    <property type="term" value="F:8-oxo-GDP phosphatase activity"/>
    <property type="evidence" value="ECO:0007669"/>
    <property type="project" value="TreeGrafter"/>
</dbReference>
<dbReference type="GO" id="GO:0046872">
    <property type="term" value="F:metal ion binding"/>
    <property type="evidence" value="ECO:0007669"/>
    <property type="project" value="UniProtKB-KW"/>
</dbReference>
<keyword evidence="7 12" id="KW-0378">Hydrolase</keyword>
<comment type="similarity">
    <text evidence="2 12">Belongs to the Nudix hydrolase family.</text>
</comment>
<keyword evidence="15" id="KW-1185">Reference proteome</keyword>
<evidence type="ECO:0000256" key="4">
    <source>
        <dbReference type="ARBA" id="ARBA00022705"/>
    </source>
</evidence>
<proteinExistence type="inferred from homology"/>
<evidence type="ECO:0000313" key="14">
    <source>
        <dbReference type="EMBL" id="OIV37342.1"/>
    </source>
</evidence>
<dbReference type="EMBL" id="MLCF01000056">
    <property type="protein sequence ID" value="OIV37342.1"/>
    <property type="molecule type" value="Genomic_DNA"/>
</dbReference>
<keyword evidence="3" id="KW-0515">Mutator protein</keyword>
<dbReference type="Pfam" id="PF00293">
    <property type="entry name" value="NUDIX"/>
    <property type="match status" value="1"/>
</dbReference>
<organism evidence="14 15">
    <name type="scientific">Mangrovactinospora gilvigrisea</name>
    <dbReference type="NCBI Taxonomy" id="1428644"/>
    <lineage>
        <taxon>Bacteria</taxon>
        <taxon>Bacillati</taxon>
        <taxon>Actinomycetota</taxon>
        <taxon>Actinomycetes</taxon>
        <taxon>Kitasatosporales</taxon>
        <taxon>Streptomycetaceae</taxon>
        <taxon>Mangrovactinospora</taxon>
    </lineage>
</organism>
<accession>A0A1J7BFC0</accession>
<evidence type="ECO:0000256" key="10">
    <source>
        <dbReference type="ARBA" id="ARBA00035861"/>
    </source>
</evidence>
<dbReference type="PANTHER" id="PTHR47707">
    <property type="entry name" value="8-OXO-DGTP DIPHOSPHATASE"/>
    <property type="match status" value="1"/>
</dbReference>
<dbReference type="GO" id="GO:0035539">
    <property type="term" value="F:8-oxo-7,8-dihydrodeoxyguanosine triphosphate pyrophosphatase activity"/>
    <property type="evidence" value="ECO:0007669"/>
    <property type="project" value="UniProtKB-EC"/>
</dbReference>
<keyword evidence="5" id="KW-0479">Metal-binding</keyword>
<dbReference type="AlphaFoldDB" id="A0A1J7BFC0"/>
<dbReference type="PROSITE" id="PS00893">
    <property type="entry name" value="NUDIX_BOX"/>
    <property type="match status" value="1"/>
</dbReference>
<dbReference type="GO" id="GO:0044715">
    <property type="term" value="F:8-oxo-dGDP phosphatase activity"/>
    <property type="evidence" value="ECO:0007669"/>
    <property type="project" value="TreeGrafter"/>
</dbReference>
<evidence type="ECO:0000256" key="2">
    <source>
        <dbReference type="ARBA" id="ARBA00005582"/>
    </source>
</evidence>
<protein>
    <recommendedName>
        <fullName evidence="11">8-oxo-dGTP diphosphatase</fullName>
        <ecNumber evidence="11">3.6.1.55</ecNumber>
    </recommendedName>
</protein>
<evidence type="ECO:0000259" key="13">
    <source>
        <dbReference type="PROSITE" id="PS51462"/>
    </source>
</evidence>
<dbReference type="CDD" id="cd03425">
    <property type="entry name" value="NUDIX_MutT_NudA_like"/>
    <property type="match status" value="1"/>
</dbReference>
<dbReference type="InterPro" id="IPR020476">
    <property type="entry name" value="Nudix_hydrolase"/>
</dbReference>
<comment type="caution">
    <text evidence="14">The sequence shown here is derived from an EMBL/GenBank/DDBJ whole genome shotgun (WGS) entry which is preliminary data.</text>
</comment>
<evidence type="ECO:0000256" key="3">
    <source>
        <dbReference type="ARBA" id="ARBA00022457"/>
    </source>
</evidence>
<dbReference type="SUPFAM" id="SSF55811">
    <property type="entry name" value="Nudix"/>
    <property type="match status" value="1"/>
</dbReference>
<dbReference type="PROSITE" id="PS51462">
    <property type="entry name" value="NUDIX"/>
    <property type="match status" value="1"/>
</dbReference>
<comment type="catalytic activity">
    <reaction evidence="10">
        <text>8-oxo-dGTP + H2O = 8-oxo-dGMP + diphosphate + H(+)</text>
        <dbReference type="Rhea" id="RHEA:31575"/>
        <dbReference type="ChEBI" id="CHEBI:15377"/>
        <dbReference type="ChEBI" id="CHEBI:15378"/>
        <dbReference type="ChEBI" id="CHEBI:33019"/>
        <dbReference type="ChEBI" id="CHEBI:63224"/>
        <dbReference type="ChEBI" id="CHEBI:77896"/>
        <dbReference type="EC" id="3.6.1.55"/>
    </reaction>
</comment>
<evidence type="ECO:0000256" key="7">
    <source>
        <dbReference type="ARBA" id="ARBA00022801"/>
    </source>
</evidence>
<dbReference type="InterPro" id="IPR000086">
    <property type="entry name" value="NUDIX_hydrolase_dom"/>
</dbReference>
<gene>
    <name evidence="14" type="ORF">BIV57_11395</name>
</gene>
<name>A0A1J7BFC0_9ACTN</name>
<sequence>MTQIVVGGAVTRGGRVLAARRLAPVPGWEFPGGKVEPGETDAQALVRELEEELGVVARVTGALPGEWPLPKPGFVLRVLLAELVPGSPEPGARDDHDALRWLTPDQLPAVDWLPQDREAAAVLADHLDPARG</sequence>
<evidence type="ECO:0000256" key="11">
    <source>
        <dbReference type="ARBA" id="ARBA00038905"/>
    </source>
</evidence>
<evidence type="ECO:0000256" key="9">
    <source>
        <dbReference type="ARBA" id="ARBA00023204"/>
    </source>
</evidence>
<evidence type="ECO:0000313" key="15">
    <source>
        <dbReference type="Proteomes" id="UP000243342"/>
    </source>
</evidence>
<dbReference type="RefSeq" id="WP_071656670.1">
    <property type="nucleotide sequence ID" value="NZ_MLCF01000056.1"/>
</dbReference>
<dbReference type="PRINTS" id="PR00502">
    <property type="entry name" value="NUDIXFAMILY"/>
</dbReference>
<dbReference type="Gene3D" id="3.90.79.10">
    <property type="entry name" value="Nucleoside Triphosphate Pyrophosphohydrolase"/>
    <property type="match status" value="1"/>
</dbReference>
<keyword evidence="8" id="KW-0460">Magnesium</keyword>
<dbReference type="STRING" id="1428644.BIV57_11395"/>
<keyword evidence="6" id="KW-0227">DNA damage</keyword>
<dbReference type="GO" id="GO:0006281">
    <property type="term" value="P:DNA repair"/>
    <property type="evidence" value="ECO:0007669"/>
    <property type="project" value="UniProtKB-KW"/>
</dbReference>